<keyword evidence="1" id="KW-0812">Transmembrane</keyword>
<gene>
    <name evidence="2" type="ORF">B0T16DRAFT_496840</name>
</gene>
<accession>A0AA40CIB4</accession>
<dbReference type="Proteomes" id="UP001174936">
    <property type="component" value="Unassembled WGS sequence"/>
</dbReference>
<protein>
    <submittedName>
        <fullName evidence="2">Uncharacterized protein</fullName>
    </submittedName>
</protein>
<keyword evidence="1" id="KW-1133">Transmembrane helix</keyword>
<name>A0AA40CIB4_9PEZI</name>
<evidence type="ECO:0000313" key="3">
    <source>
        <dbReference type="Proteomes" id="UP001174936"/>
    </source>
</evidence>
<proteinExistence type="predicted"/>
<comment type="caution">
    <text evidence="2">The sequence shown here is derived from an EMBL/GenBank/DDBJ whole genome shotgun (WGS) entry which is preliminary data.</text>
</comment>
<evidence type="ECO:0000256" key="1">
    <source>
        <dbReference type="SAM" id="Phobius"/>
    </source>
</evidence>
<keyword evidence="1" id="KW-0472">Membrane</keyword>
<sequence>MTTTTMARVIEGQLTTVFTPSGGACSMTRFFPYVDGARETAFLGFIAEKDWYCPPPGHQPEDFSRCIPTKTTSAAGNHLFHGPFSPGLHCPQGWHTAVTLRQAEQQYIISGAVVSGVAASALSASYPLSIVTAGETGAICCPRDYAFGPNIPMCIHDRSTGFLTGFLCWERSVMTATQTTVSLGSTSPAKTYTLVYTGFDTTSRPVPFTNTFVNPVAHVRAYPLMLLWHASDLSLSTTTSGVTGAVPTSSAPGGVAETVQGGEGLSTGAKIGIGVAAGVAGLLALALIAVVMYLRKQKKSARETAIEETAGGRQN</sequence>
<keyword evidence="3" id="KW-1185">Reference proteome</keyword>
<reference evidence="2" key="1">
    <citation type="submission" date="2023-06" db="EMBL/GenBank/DDBJ databases">
        <title>Genome-scale phylogeny and comparative genomics of the fungal order Sordariales.</title>
        <authorList>
            <consortium name="Lawrence Berkeley National Laboratory"/>
            <person name="Hensen N."/>
            <person name="Bonometti L."/>
            <person name="Westerberg I."/>
            <person name="Brannstrom I.O."/>
            <person name="Guillou S."/>
            <person name="Cros-Aarteil S."/>
            <person name="Calhoun S."/>
            <person name="Haridas S."/>
            <person name="Kuo A."/>
            <person name="Mondo S."/>
            <person name="Pangilinan J."/>
            <person name="Riley R."/>
            <person name="Labutti K."/>
            <person name="Andreopoulos B."/>
            <person name="Lipzen A."/>
            <person name="Chen C."/>
            <person name="Yanf M."/>
            <person name="Daum C."/>
            <person name="Ng V."/>
            <person name="Clum A."/>
            <person name="Steindorff A."/>
            <person name="Ohm R."/>
            <person name="Martin F."/>
            <person name="Silar P."/>
            <person name="Natvig D."/>
            <person name="Lalanne C."/>
            <person name="Gautier V."/>
            <person name="Ament-Velasquez S.L."/>
            <person name="Kruys A."/>
            <person name="Hutchinson M.I."/>
            <person name="Powell A.J."/>
            <person name="Barry K."/>
            <person name="Miller A.N."/>
            <person name="Grigoriev I.V."/>
            <person name="Debuchy R."/>
            <person name="Gladieux P."/>
            <person name="Thoren M.H."/>
            <person name="Johannesson H."/>
        </authorList>
    </citation>
    <scope>NUCLEOTIDE SEQUENCE</scope>
    <source>
        <strain evidence="2">SMH2532-1</strain>
    </source>
</reference>
<dbReference type="AlphaFoldDB" id="A0AA40CIB4"/>
<dbReference type="EMBL" id="JAULSV010000007">
    <property type="protein sequence ID" value="KAK0638558.1"/>
    <property type="molecule type" value="Genomic_DNA"/>
</dbReference>
<feature type="transmembrane region" description="Helical" evidence="1">
    <location>
        <begin position="271"/>
        <end position="294"/>
    </location>
</feature>
<evidence type="ECO:0000313" key="2">
    <source>
        <dbReference type="EMBL" id="KAK0638558.1"/>
    </source>
</evidence>
<organism evidence="2 3">
    <name type="scientific">Cercophora newfieldiana</name>
    <dbReference type="NCBI Taxonomy" id="92897"/>
    <lineage>
        <taxon>Eukaryota</taxon>
        <taxon>Fungi</taxon>
        <taxon>Dikarya</taxon>
        <taxon>Ascomycota</taxon>
        <taxon>Pezizomycotina</taxon>
        <taxon>Sordariomycetes</taxon>
        <taxon>Sordariomycetidae</taxon>
        <taxon>Sordariales</taxon>
        <taxon>Lasiosphaeriaceae</taxon>
        <taxon>Cercophora</taxon>
    </lineage>
</organism>